<evidence type="ECO:0000256" key="1">
    <source>
        <dbReference type="SAM" id="Coils"/>
    </source>
</evidence>
<feature type="compositionally biased region" description="Pro residues" evidence="2">
    <location>
        <begin position="283"/>
        <end position="294"/>
    </location>
</feature>
<feature type="coiled-coil region" evidence="1">
    <location>
        <begin position="80"/>
        <end position="221"/>
    </location>
</feature>
<sequence length="375" mass="43644">MDEFKPDMRSASSINLAWELEYRFAMQSKAMEAELEREKANFIAILERDKAQYEKSIAGVDKIRKRFLKLEKDFQITNQKTELEREKQLQEAKVKFQNKEKECEKKVRDEKMLRLQLDHQLKFVQKQLEVAYERVNKTQADFDQYRQEQMESPAAVLRKQAREAEEKAFEMERKWLMSKDEIKKLRAEHSKTLTTMARMARELEEEKLSNITKQRVLLEEETQKLWEKKQIHGVIGESRHGSTPSGGKSESESSGRLSISAEIKKLRGDIDLQLEEEGFHQPSPQPKHPIPHPHPVGQHHGPLRGESGQKSVSFNTTSIGQSQTYMPSVFVSTEPQAVEEIRKARADLMATGCYTEDDEIILNFDRRIEAELAKR</sequence>
<feature type="compositionally biased region" description="Low complexity" evidence="2">
    <location>
        <begin position="241"/>
        <end position="257"/>
    </location>
</feature>
<organism evidence="3 4">
    <name type="scientific">Aduncisulcus paluster</name>
    <dbReference type="NCBI Taxonomy" id="2918883"/>
    <lineage>
        <taxon>Eukaryota</taxon>
        <taxon>Metamonada</taxon>
        <taxon>Carpediemonas-like organisms</taxon>
        <taxon>Aduncisulcus</taxon>
    </lineage>
</organism>
<comment type="caution">
    <text evidence="3">The sequence shown here is derived from an EMBL/GenBank/DDBJ whole genome shotgun (WGS) entry which is preliminary data.</text>
</comment>
<keyword evidence="4" id="KW-1185">Reference proteome</keyword>
<evidence type="ECO:0000313" key="4">
    <source>
        <dbReference type="Proteomes" id="UP001057375"/>
    </source>
</evidence>
<name>A0ABQ5JX02_9EUKA</name>
<dbReference type="PANTHER" id="PTHR21574">
    <property type="entry name" value="CENTROSOMAL PROTEIN OF 120 KDA"/>
    <property type="match status" value="1"/>
</dbReference>
<feature type="region of interest" description="Disordered" evidence="2">
    <location>
        <begin position="279"/>
        <end position="314"/>
    </location>
</feature>
<evidence type="ECO:0000256" key="2">
    <source>
        <dbReference type="SAM" id="MobiDB-lite"/>
    </source>
</evidence>
<gene>
    <name evidence="3" type="ORF">ADUPG1_011721</name>
</gene>
<dbReference type="PANTHER" id="PTHR21574:SF0">
    <property type="entry name" value="CENTROSOMAL PROTEIN OF 120 KDA"/>
    <property type="match status" value="1"/>
</dbReference>
<feature type="region of interest" description="Disordered" evidence="2">
    <location>
        <begin position="232"/>
        <end position="257"/>
    </location>
</feature>
<dbReference type="Proteomes" id="UP001057375">
    <property type="component" value="Unassembled WGS sequence"/>
</dbReference>
<dbReference type="EMBL" id="BQXS01012223">
    <property type="protein sequence ID" value="GKT20420.1"/>
    <property type="molecule type" value="Genomic_DNA"/>
</dbReference>
<protein>
    <submittedName>
        <fullName evidence="3">Centrosomal protein of 120kDa-like protein</fullName>
    </submittedName>
</protein>
<reference evidence="3" key="1">
    <citation type="submission" date="2022-03" db="EMBL/GenBank/DDBJ databases">
        <title>Draft genome sequence of Aduncisulcus paluster, a free-living microaerophilic Fornicata.</title>
        <authorList>
            <person name="Yuyama I."/>
            <person name="Kume K."/>
            <person name="Tamura T."/>
            <person name="Inagaki Y."/>
            <person name="Hashimoto T."/>
        </authorList>
    </citation>
    <scope>NUCLEOTIDE SEQUENCE</scope>
    <source>
        <strain evidence="3">NY0171</strain>
    </source>
</reference>
<keyword evidence="1" id="KW-0175">Coiled coil</keyword>
<evidence type="ECO:0000313" key="3">
    <source>
        <dbReference type="EMBL" id="GKT20420.1"/>
    </source>
</evidence>
<accession>A0ABQ5JX02</accession>
<proteinExistence type="predicted"/>
<dbReference type="InterPro" id="IPR039893">
    <property type="entry name" value="CEP120-like"/>
</dbReference>